<evidence type="ECO:0000313" key="2">
    <source>
        <dbReference type="EMBL" id="KAJ0186517.1"/>
    </source>
</evidence>
<evidence type="ECO:0000313" key="3">
    <source>
        <dbReference type="Proteomes" id="UP000235145"/>
    </source>
</evidence>
<dbReference type="Proteomes" id="UP000235145">
    <property type="component" value="Unassembled WGS sequence"/>
</dbReference>
<dbReference type="AlphaFoldDB" id="A0A9R1UFV4"/>
<reference evidence="2 3" key="1">
    <citation type="journal article" date="2017" name="Nat. Commun.">
        <title>Genome assembly with in vitro proximity ligation data and whole-genome triplication in lettuce.</title>
        <authorList>
            <person name="Reyes-Chin-Wo S."/>
            <person name="Wang Z."/>
            <person name="Yang X."/>
            <person name="Kozik A."/>
            <person name="Arikit S."/>
            <person name="Song C."/>
            <person name="Xia L."/>
            <person name="Froenicke L."/>
            <person name="Lavelle D.O."/>
            <person name="Truco M.J."/>
            <person name="Xia R."/>
            <person name="Zhu S."/>
            <person name="Xu C."/>
            <person name="Xu H."/>
            <person name="Xu X."/>
            <person name="Cox K."/>
            <person name="Korf I."/>
            <person name="Meyers B.C."/>
            <person name="Michelmore R.W."/>
        </authorList>
    </citation>
    <scope>NUCLEOTIDE SEQUENCE [LARGE SCALE GENOMIC DNA]</scope>
    <source>
        <strain evidence="3">cv. Salinas</strain>
        <tissue evidence="2">Seedlings</tissue>
    </source>
</reference>
<evidence type="ECO:0000256" key="1">
    <source>
        <dbReference type="SAM" id="Phobius"/>
    </source>
</evidence>
<protein>
    <submittedName>
        <fullName evidence="2">Uncharacterized protein</fullName>
    </submittedName>
</protein>
<comment type="caution">
    <text evidence="2">The sequence shown here is derived from an EMBL/GenBank/DDBJ whole genome shotgun (WGS) entry which is preliminary data.</text>
</comment>
<accession>A0A9R1UFV4</accession>
<keyword evidence="1" id="KW-0812">Transmembrane</keyword>
<gene>
    <name evidence="2" type="ORF">LSAT_V11C900505180</name>
</gene>
<sequence>MVTATASTCCSIVTIPNRLYPYRWCLTEALKSISIVRTSSQLHIGRPFQGKNIDETGRSKSPFITSTSVSNNDFLLWSFSVLSLSLHGSSLISGHFFALVYMEVV</sequence>
<dbReference type="EMBL" id="NBSK02000009">
    <property type="protein sequence ID" value="KAJ0186517.1"/>
    <property type="molecule type" value="Genomic_DNA"/>
</dbReference>
<keyword evidence="1" id="KW-1133">Transmembrane helix</keyword>
<organism evidence="2 3">
    <name type="scientific">Lactuca sativa</name>
    <name type="common">Garden lettuce</name>
    <dbReference type="NCBI Taxonomy" id="4236"/>
    <lineage>
        <taxon>Eukaryota</taxon>
        <taxon>Viridiplantae</taxon>
        <taxon>Streptophyta</taxon>
        <taxon>Embryophyta</taxon>
        <taxon>Tracheophyta</taxon>
        <taxon>Spermatophyta</taxon>
        <taxon>Magnoliopsida</taxon>
        <taxon>eudicotyledons</taxon>
        <taxon>Gunneridae</taxon>
        <taxon>Pentapetalae</taxon>
        <taxon>asterids</taxon>
        <taxon>campanulids</taxon>
        <taxon>Asterales</taxon>
        <taxon>Asteraceae</taxon>
        <taxon>Cichorioideae</taxon>
        <taxon>Cichorieae</taxon>
        <taxon>Lactucinae</taxon>
        <taxon>Lactuca</taxon>
    </lineage>
</organism>
<proteinExistence type="predicted"/>
<keyword evidence="1" id="KW-0472">Membrane</keyword>
<feature type="transmembrane region" description="Helical" evidence="1">
    <location>
        <begin position="74"/>
        <end position="101"/>
    </location>
</feature>
<name>A0A9R1UFV4_LACSA</name>
<keyword evidence="3" id="KW-1185">Reference proteome</keyword>